<reference evidence="3 4" key="1">
    <citation type="submission" date="2019-03" db="EMBL/GenBank/DDBJ databases">
        <title>Draft genome of Brevundimonas sp. a heavy metal resistant soil bacteria.</title>
        <authorList>
            <person name="Soto J."/>
        </authorList>
    </citation>
    <scope>NUCLEOTIDE SEQUENCE [LARGE SCALE GENOMIC DNA]</scope>
    <source>
        <strain evidence="3 4">B-10</strain>
    </source>
</reference>
<dbReference type="PANTHER" id="PTHR30461:SF26">
    <property type="entry name" value="RESOLVASE HOMOLOG YNEB"/>
    <property type="match status" value="1"/>
</dbReference>
<dbReference type="SUPFAM" id="SSF53041">
    <property type="entry name" value="Resolvase-like"/>
    <property type="match status" value="1"/>
</dbReference>
<gene>
    <name evidence="3" type="ORF">EGY25_16365</name>
</gene>
<dbReference type="CDD" id="cd03768">
    <property type="entry name" value="SR_ResInv"/>
    <property type="match status" value="1"/>
</dbReference>
<dbReference type="Gene3D" id="3.40.50.1390">
    <property type="entry name" value="Resolvase, N-terminal catalytic domain"/>
    <property type="match status" value="1"/>
</dbReference>
<dbReference type="GO" id="GO:0003677">
    <property type="term" value="F:DNA binding"/>
    <property type="evidence" value="ECO:0007669"/>
    <property type="project" value="InterPro"/>
</dbReference>
<keyword evidence="4" id="KW-1185">Reference proteome</keyword>
<dbReference type="AlphaFoldDB" id="A0A4Y9RSF8"/>
<evidence type="ECO:0000313" key="4">
    <source>
        <dbReference type="Proteomes" id="UP000298216"/>
    </source>
</evidence>
<dbReference type="Proteomes" id="UP000298216">
    <property type="component" value="Unassembled WGS sequence"/>
</dbReference>
<comment type="similarity">
    <text evidence="1">Belongs to the site-specific recombinase resolvase family.</text>
</comment>
<dbReference type="OrthoDB" id="9800103at2"/>
<dbReference type="Pfam" id="PF02796">
    <property type="entry name" value="HTH_7"/>
    <property type="match status" value="1"/>
</dbReference>
<comment type="caution">
    <text evidence="3">The sequence shown here is derived from an EMBL/GenBank/DDBJ whole genome shotgun (WGS) entry which is preliminary data.</text>
</comment>
<dbReference type="Pfam" id="PF00239">
    <property type="entry name" value="Resolvase"/>
    <property type="match status" value="1"/>
</dbReference>
<evidence type="ECO:0000259" key="2">
    <source>
        <dbReference type="PROSITE" id="PS51736"/>
    </source>
</evidence>
<organism evidence="3 4">
    <name type="scientific">Brevundimonas intermedia</name>
    <dbReference type="NCBI Taxonomy" id="74315"/>
    <lineage>
        <taxon>Bacteria</taxon>
        <taxon>Pseudomonadati</taxon>
        <taxon>Pseudomonadota</taxon>
        <taxon>Alphaproteobacteria</taxon>
        <taxon>Caulobacterales</taxon>
        <taxon>Caulobacteraceae</taxon>
        <taxon>Brevundimonas</taxon>
    </lineage>
</organism>
<feature type="domain" description="Resolvase/invertase-type recombinase catalytic" evidence="2">
    <location>
        <begin position="7"/>
        <end position="142"/>
    </location>
</feature>
<dbReference type="EMBL" id="SPVH01000007">
    <property type="protein sequence ID" value="TFW11231.1"/>
    <property type="molecule type" value="Genomic_DNA"/>
</dbReference>
<sequence length="193" mass="20751">MTTPPGAIVGYARTSTTDQQAGLDSQIAELQAAGCTRIFSEQVSGADTCRPQLQAALDWVRAGDIFVVTKPERLARNVMDLLGLVERLRAKDVTVRILAMHLDTGNPTSNLILTILAGVGSWEREIMLERQRAGIAKAKADGKYKGRAPTARAKASEVLRLKAEGYTVAEMAEAVGISRASVYRLLADGGARR</sequence>
<dbReference type="InterPro" id="IPR006120">
    <property type="entry name" value="Resolvase_HTH_dom"/>
</dbReference>
<dbReference type="PROSITE" id="PS51736">
    <property type="entry name" value="RECOMBINASES_3"/>
    <property type="match status" value="1"/>
</dbReference>
<dbReference type="InterPro" id="IPR050639">
    <property type="entry name" value="SSR_resolvase"/>
</dbReference>
<protein>
    <submittedName>
        <fullName evidence="3">Recombinase family protein</fullName>
    </submittedName>
</protein>
<dbReference type="RefSeq" id="WP_135196050.1">
    <property type="nucleotide sequence ID" value="NZ_SPVH01000007.1"/>
</dbReference>
<dbReference type="SMART" id="SM00857">
    <property type="entry name" value="Resolvase"/>
    <property type="match status" value="1"/>
</dbReference>
<dbReference type="PANTHER" id="PTHR30461">
    <property type="entry name" value="DNA-INVERTASE FROM LAMBDOID PROPHAGE"/>
    <property type="match status" value="1"/>
</dbReference>
<evidence type="ECO:0000313" key="3">
    <source>
        <dbReference type="EMBL" id="TFW11231.1"/>
    </source>
</evidence>
<proteinExistence type="inferred from homology"/>
<dbReference type="InterPro" id="IPR006119">
    <property type="entry name" value="Resolv_N"/>
</dbReference>
<dbReference type="GO" id="GO:0000150">
    <property type="term" value="F:DNA strand exchange activity"/>
    <property type="evidence" value="ECO:0007669"/>
    <property type="project" value="InterPro"/>
</dbReference>
<dbReference type="InterPro" id="IPR036162">
    <property type="entry name" value="Resolvase-like_N_sf"/>
</dbReference>
<evidence type="ECO:0000256" key="1">
    <source>
        <dbReference type="ARBA" id="ARBA00009913"/>
    </source>
</evidence>
<name>A0A4Y9RSF8_9CAUL</name>
<accession>A0A4Y9RSF8</accession>